<keyword evidence="2" id="KW-1185">Reference proteome</keyword>
<proteinExistence type="predicted"/>
<dbReference type="Gene3D" id="1.20.1260.10">
    <property type="match status" value="1"/>
</dbReference>
<dbReference type="Pfam" id="PF05974">
    <property type="entry name" value="DUF892"/>
    <property type="match status" value="1"/>
</dbReference>
<dbReference type="EMBL" id="FOBB01000008">
    <property type="protein sequence ID" value="SEN16132.1"/>
    <property type="molecule type" value="Genomic_DNA"/>
</dbReference>
<organism evidence="1 2">
    <name type="scientific">Chitinophaga rupis</name>
    <dbReference type="NCBI Taxonomy" id="573321"/>
    <lineage>
        <taxon>Bacteria</taxon>
        <taxon>Pseudomonadati</taxon>
        <taxon>Bacteroidota</taxon>
        <taxon>Chitinophagia</taxon>
        <taxon>Chitinophagales</taxon>
        <taxon>Chitinophagaceae</taxon>
        <taxon>Chitinophaga</taxon>
    </lineage>
</organism>
<dbReference type="InterPro" id="IPR010287">
    <property type="entry name" value="DUF892_YciF-like"/>
</dbReference>
<dbReference type="STRING" id="573321.SAMN04488505_108228"/>
<dbReference type="InterPro" id="IPR009078">
    <property type="entry name" value="Ferritin-like_SF"/>
</dbReference>
<protein>
    <submittedName>
        <fullName evidence="1">Uncharacterized protein</fullName>
    </submittedName>
</protein>
<dbReference type="InterPro" id="IPR047114">
    <property type="entry name" value="YciF"/>
</dbReference>
<dbReference type="AlphaFoldDB" id="A0A1H8E9I8"/>
<accession>A0A1H8E9I8</accession>
<sequence length="120" mass="13357">MQTLKATANTLTETAPDTRLEEFFVTMLREIYWAEQNLTTVLSTMAAAATTPGLKQAFDTHRIQTENHVMIVQQVFELMGMVAQAEHCIGLQGLFDEGWKVIDQTEEGTAQRDVALIIAA</sequence>
<gene>
    <name evidence="1" type="ORF">SAMN04488505_108228</name>
</gene>
<dbReference type="Proteomes" id="UP000198984">
    <property type="component" value="Unassembled WGS sequence"/>
</dbReference>
<dbReference type="InterPro" id="IPR012347">
    <property type="entry name" value="Ferritin-like"/>
</dbReference>
<evidence type="ECO:0000313" key="2">
    <source>
        <dbReference type="Proteomes" id="UP000198984"/>
    </source>
</evidence>
<name>A0A1H8E9I8_9BACT</name>
<dbReference type="PANTHER" id="PTHR30565:SF9">
    <property type="entry name" value="PROTEIN YCIF"/>
    <property type="match status" value="1"/>
</dbReference>
<reference evidence="1 2" key="1">
    <citation type="submission" date="2016-10" db="EMBL/GenBank/DDBJ databases">
        <authorList>
            <person name="de Groot N.N."/>
        </authorList>
    </citation>
    <scope>NUCLEOTIDE SEQUENCE [LARGE SCALE GENOMIC DNA]</scope>
    <source>
        <strain evidence="1 2">DSM 21039</strain>
    </source>
</reference>
<evidence type="ECO:0000313" key="1">
    <source>
        <dbReference type="EMBL" id="SEN16132.1"/>
    </source>
</evidence>
<dbReference type="PANTHER" id="PTHR30565">
    <property type="entry name" value="PROTEIN YCIF"/>
    <property type="match status" value="1"/>
</dbReference>
<dbReference type="SUPFAM" id="SSF47240">
    <property type="entry name" value="Ferritin-like"/>
    <property type="match status" value="1"/>
</dbReference>